<feature type="domain" description="NERD" evidence="1">
    <location>
        <begin position="41"/>
        <end position="156"/>
    </location>
</feature>
<proteinExistence type="predicted"/>
<dbReference type="PROSITE" id="PS50965">
    <property type="entry name" value="NERD"/>
    <property type="match status" value="1"/>
</dbReference>
<organism evidence="2 3">
    <name type="scientific">Aureibacillus halotolerans</name>
    <dbReference type="NCBI Taxonomy" id="1508390"/>
    <lineage>
        <taxon>Bacteria</taxon>
        <taxon>Bacillati</taxon>
        <taxon>Bacillota</taxon>
        <taxon>Bacilli</taxon>
        <taxon>Bacillales</taxon>
        <taxon>Bacillaceae</taxon>
        <taxon>Aureibacillus</taxon>
    </lineage>
</organism>
<dbReference type="RefSeq" id="WP_133580724.1">
    <property type="nucleotide sequence ID" value="NZ_SNYJ01000009.1"/>
</dbReference>
<sequence>MLVKPLDQPIVLEQLRSLLKRIPPSSPLQPRIEKELATRKAGFSGETSVDYYLPFIDEAAAVLRDIRLDTPHAHAQIDLLIVTPTFALIVELKNIAGVFQFDSIFQQCIRTFNDKEERFSNPLLQVERQKTQFVKWLKENRFPLLPVETLVLFTNGNTLIKGPDVSSARIGHLEILPAVMTKLESHYSKRVLRREIQQQLANALLQAHTPQRFNILSYFQLSETDVMKGVFCPTCSKGSMRRVHGSWKCHHCEAISKVAHVQALYEYQLLFGDTLTRKELQRFLGLSSRHTALRLIQNMKLRPADGRAKSQLYALPDLDFTRK</sequence>
<evidence type="ECO:0000259" key="1">
    <source>
        <dbReference type="PROSITE" id="PS50965"/>
    </source>
</evidence>
<dbReference type="Proteomes" id="UP000295632">
    <property type="component" value="Unassembled WGS sequence"/>
</dbReference>
<gene>
    <name evidence="2" type="ORF">EV213_10936</name>
</gene>
<comment type="caution">
    <text evidence="2">The sequence shown here is derived from an EMBL/GenBank/DDBJ whole genome shotgun (WGS) entry which is preliminary data.</text>
</comment>
<name>A0A4R6TXQ3_9BACI</name>
<evidence type="ECO:0000313" key="2">
    <source>
        <dbReference type="EMBL" id="TDQ38668.1"/>
    </source>
</evidence>
<keyword evidence="3" id="KW-1185">Reference proteome</keyword>
<dbReference type="AlphaFoldDB" id="A0A4R6TXQ3"/>
<reference evidence="2 3" key="1">
    <citation type="submission" date="2019-03" db="EMBL/GenBank/DDBJ databases">
        <title>Genomic Encyclopedia of Type Strains, Phase IV (KMG-IV): sequencing the most valuable type-strain genomes for metagenomic binning, comparative biology and taxonomic classification.</title>
        <authorList>
            <person name="Goeker M."/>
        </authorList>
    </citation>
    <scope>NUCLEOTIDE SEQUENCE [LARGE SCALE GENOMIC DNA]</scope>
    <source>
        <strain evidence="2 3">DSM 28697</strain>
    </source>
</reference>
<dbReference type="Pfam" id="PF08378">
    <property type="entry name" value="NERD"/>
    <property type="match status" value="1"/>
</dbReference>
<dbReference type="InterPro" id="IPR011528">
    <property type="entry name" value="NERD"/>
</dbReference>
<dbReference type="OrthoDB" id="569879at2"/>
<dbReference type="EMBL" id="SNYJ01000009">
    <property type="protein sequence ID" value="TDQ38668.1"/>
    <property type="molecule type" value="Genomic_DNA"/>
</dbReference>
<accession>A0A4R6TXQ3</accession>
<protein>
    <submittedName>
        <fullName evidence="2">Nuclease-like protein</fullName>
    </submittedName>
</protein>
<evidence type="ECO:0000313" key="3">
    <source>
        <dbReference type="Proteomes" id="UP000295632"/>
    </source>
</evidence>